<protein>
    <recommendedName>
        <fullName evidence="4">Peptidase S33 tripeptidyl aminopeptidase-like C-terminal domain-containing protein</fullName>
    </recommendedName>
</protein>
<accession>A0A2J6PTL8</accession>
<reference evidence="5 6" key="1">
    <citation type="submission" date="2016-05" db="EMBL/GenBank/DDBJ databases">
        <title>A degradative enzymes factory behind the ericoid mycorrhizal symbiosis.</title>
        <authorList>
            <consortium name="DOE Joint Genome Institute"/>
            <person name="Martino E."/>
            <person name="Morin E."/>
            <person name="Grelet G."/>
            <person name="Kuo A."/>
            <person name="Kohler A."/>
            <person name="Daghino S."/>
            <person name="Barry K."/>
            <person name="Choi C."/>
            <person name="Cichocki N."/>
            <person name="Clum A."/>
            <person name="Copeland A."/>
            <person name="Hainaut M."/>
            <person name="Haridas S."/>
            <person name="Labutti K."/>
            <person name="Lindquist E."/>
            <person name="Lipzen A."/>
            <person name="Khouja H.-R."/>
            <person name="Murat C."/>
            <person name="Ohm R."/>
            <person name="Olson A."/>
            <person name="Spatafora J."/>
            <person name="Veneault-Fourrey C."/>
            <person name="Henrissat B."/>
            <person name="Grigoriev I."/>
            <person name="Martin F."/>
            <person name="Perotto S."/>
        </authorList>
    </citation>
    <scope>NUCLEOTIDE SEQUENCE [LARGE SCALE GENOMIC DNA]</scope>
    <source>
        <strain evidence="5 6">UAMH 7357</strain>
    </source>
</reference>
<evidence type="ECO:0000313" key="5">
    <source>
        <dbReference type="EMBL" id="PMD17361.1"/>
    </source>
</evidence>
<feature type="domain" description="Peptidase S33 tripeptidyl aminopeptidase-like C-terminal" evidence="4">
    <location>
        <begin position="566"/>
        <end position="643"/>
    </location>
</feature>
<keyword evidence="3" id="KW-1133">Transmembrane helix</keyword>
<dbReference type="Proteomes" id="UP000235672">
    <property type="component" value="Unassembled WGS sequence"/>
</dbReference>
<dbReference type="InterPro" id="IPR013595">
    <property type="entry name" value="Pept_S33_TAP-like_C"/>
</dbReference>
<dbReference type="Gene3D" id="3.40.50.1820">
    <property type="entry name" value="alpha/beta hydrolase"/>
    <property type="match status" value="1"/>
</dbReference>
<organism evidence="5 6">
    <name type="scientific">Hyaloscypha hepaticicola</name>
    <dbReference type="NCBI Taxonomy" id="2082293"/>
    <lineage>
        <taxon>Eukaryota</taxon>
        <taxon>Fungi</taxon>
        <taxon>Dikarya</taxon>
        <taxon>Ascomycota</taxon>
        <taxon>Pezizomycotina</taxon>
        <taxon>Leotiomycetes</taxon>
        <taxon>Helotiales</taxon>
        <taxon>Hyaloscyphaceae</taxon>
        <taxon>Hyaloscypha</taxon>
    </lineage>
</organism>
<comment type="similarity">
    <text evidence="1">Belongs to the peptidase S33 family.</text>
</comment>
<keyword evidence="3" id="KW-0472">Membrane</keyword>
<dbReference type="InterPro" id="IPR029058">
    <property type="entry name" value="AB_hydrolase_fold"/>
</dbReference>
<gene>
    <name evidence="5" type="ORF">NA56DRAFT_672911</name>
</gene>
<dbReference type="STRING" id="1745343.A0A2J6PTL8"/>
<evidence type="ECO:0000313" key="6">
    <source>
        <dbReference type="Proteomes" id="UP000235672"/>
    </source>
</evidence>
<dbReference type="GO" id="GO:0016787">
    <property type="term" value="F:hydrolase activity"/>
    <property type="evidence" value="ECO:0007669"/>
    <property type="project" value="UniProtKB-KW"/>
</dbReference>
<keyword evidence="2" id="KW-0378">Hydrolase</keyword>
<evidence type="ECO:0000256" key="3">
    <source>
        <dbReference type="SAM" id="Phobius"/>
    </source>
</evidence>
<evidence type="ECO:0000256" key="2">
    <source>
        <dbReference type="ARBA" id="ARBA00022801"/>
    </source>
</evidence>
<name>A0A2J6PTL8_9HELO</name>
<evidence type="ECO:0000256" key="1">
    <source>
        <dbReference type="ARBA" id="ARBA00010088"/>
    </source>
</evidence>
<dbReference type="SUPFAM" id="SSF53474">
    <property type="entry name" value="alpha/beta-Hydrolases"/>
    <property type="match status" value="1"/>
</dbReference>
<dbReference type="PANTHER" id="PTHR43248:SF25">
    <property type="entry name" value="AB HYDROLASE-1 DOMAIN-CONTAINING PROTEIN-RELATED"/>
    <property type="match status" value="1"/>
</dbReference>
<dbReference type="OrthoDB" id="425534at2759"/>
<keyword evidence="3" id="KW-0812">Transmembrane</keyword>
<feature type="transmembrane region" description="Helical" evidence="3">
    <location>
        <begin position="30"/>
        <end position="50"/>
    </location>
</feature>
<keyword evidence="6" id="KW-1185">Reference proteome</keyword>
<dbReference type="EMBL" id="KZ613500">
    <property type="protein sequence ID" value="PMD17361.1"/>
    <property type="molecule type" value="Genomic_DNA"/>
</dbReference>
<dbReference type="Pfam" id="PF08386">
    <property type="entry name" value="Abhydrolase_4"/>
    <property type="match status" value="1"/>
</dbReference>
<dbReference type="InterPro" id="IPR051601">
    <property type="entry name" value="Serine_prot/Carboxylest_S33"/>
</dbReference>
<proteinExistence type="inferred from homology"/>
<evidence type="ECO:0000259" key="4">
    <source>
        <dbReference type="Pfam" id="PF08386"/>
    </source>
</evidence>
<dbReference type="PANTHER" id="PTHR43248">
    <property type="entry name" value="2-SUCCINYL-6-HYDROXY-2,4-CYCLOHEXADIENE-1-CARBOXYLATE SYNTHASE"/>
    <property type="match status" value="1"/>
</dbReference>
<dbReference type="AlphaFoldDB" id="A0A2J6PTL8"/>
<sequence length="731" mass="82227">MDSVTYQANDKNSPVWLKIEPHEPTKAYRWRFPFAKTLAVFLLLLLWFSFPPGRFESRKSETMIDTNKDGGFTFEDFDKITPSEKLEWHKCFTLYKCARLTVPMDYNRPLTASKDSPKVHIGLILVPGNHSGSEKASKSPLLINPGGPGGSGFLFGLGAGDAIQTLLGAPDQDVIGFDPRGILTTTPRADCFSFPPSHLNSTATSPDDEDYVQGSYHRFLWQQAGREIGLINSSSVALEKLDTRIRSIAKLCQTKDELYDYRDRSILSYVSTPNVARDMLSIVDAWDEWTSTLNEEPNLDTPIKVKQEPVYVAGDGTKFNEPYSPDTKGKLVFWGFSYGTMLGATFASMFPDRVGRLILDGVVNADGFVGPLWIESSWDTNKNFDSFAKYCHEAGKFCALYRDGDKVKDIENRFAAVETRLQKEPFSWIDEQSRMPLSFTKDYLRAFTFLCLYSPTVLFPILAMVVNYLHEGIIDAFIKMLAGIPDSYNSQPFCGIPISRTLYPADEALLAVMCSDKKHPLNETLPNLESEFEKLSNMSYFADVYMSFILTCDGFNIKNKGLTMNWDDNAKDKPDPIKTSFPILFLSNSADPVTPLHAGLHMAKRFVDAGLIEQNSEGHCSLAAASRCTNDWIQGYFKAGIVPPHPVGDLDDGKWITCKAEEWPWHSRRFMPAEREWAADVERITATEKVQEELSKIKLWGTQGLDWIPNLQDLLISQNSQGHCSQREGTI</sequence>